<proteinExistence type="inferred from homology"/>
<name>A0A2S7SW05_9BACT</name>
<dbReference type="InterPro" id="IPR023393">
    <property type="entry name" value="START-like_dom_sf"/>
</dbReference>
<evidence type="ECO:0000313" key="4">
    <source>
        <dbReference type="Proteomes" id="UP000239872"/>
    </source>
</evidence>
<feature type="domain" description="Activator of Hsp90 ATPase homologue 1/2-like C-terminal" evidence="2">
    <location>
        <begin position="15"/>
        <end position="73"/>
    </location>
</feature>
<gene>
    <name evidence="3" type="ORF">CJD36_013160</name>
</gene>
<dbReference type="InterPro" id="IPR013538">
    <property type="entry name" value="ASHA1/2-like_C"/>
</dbReference>
<sequence>MSNKLIAETQITIHAPAAEVWKAITTPATVKKYLMNTTIKTDWKEGSAISYEGEYEGKAYKDKGAIQKVERTNYSRVLTGAQWVAKKISLRTIM</sequence>
<dbReference type="Pfam" id="PF08327">
    <property type="entry name" value="AHSA1"/>
    <property type="match status" value="1"/>
</dbReference>
<protein>
    <recommendedName>
        <fullName evidence="2">Activator of Hsp90 ATPase homologue 1/2-like C-terminal domain-containing protein</fullName>
    </recommendedName>
</protein>
<keyword evidence="4" id="KW-1185">Reference proteome</keyword>
<comment type="similarity">
    <text evidence="1">Belongs to the AHA1 family.</text>
</comment>
<comment type="caution">
    <text evidence="3">The sequence shown here is derived from an EMBL/GenBank/DDBJ whole genome shotgun (WGS) entry which is preliminary data.</text>
</comment>
<organism evidence="3 4">
    <name type="scientific">Flavipsychrobacter stenotrophus</name>
    <dbReference type="NCBI Taxonomy" id="2077091"/>
    <lineage>
        <taxon>Bacteria</taxon>
        <taxon>Pseudomonadati</taxon>
        <taxon>Bacteroidota</taxon>
        <taxon>Chitinophagia</taxon>
        <taxon>Chitinophagales</taxon>
        <taxon>Chitinophagaceae</taxon>
        <taxon>Flavipsychrobacter</taxon>
    </lineage>
</organism>
<dbReference type="SUPFAM" id="SSF55961">
    <property type="entry name" value="Bet v1-like"/>
    <property type="match status" value="1"/>
</dbReference>
<dbReference type="EMBL" id="PPSL01000003">
    <property type="protein sequence ID" value="PQJ10914.1"/>
    <property type="molecule type" value="Genomic_DNA"/>
</dbReference>
<evidence type="ECO:0000259" key="2">
    <source>
        <dbReference type="Pfam" id="PF08327"/>
    </source>
</evidence>
<evidence type="ECO:0000256" key="1">
    <source>
        <dbReference type="ARBA" id="ARBA00006817"/>
    </source>
</evidence>
<dbReference type="OrthoDB" id="2355173at2"/>
<accession>A0A2S7SW05</accession>
<dbReference type="AlphaFoldDB" id="A0A2S7SW05"/>
<dbReference type="Proteomes" id="UP000239872">
    <property type="component" value="Unassembled WGS sequence"/>
</dbReference>
<dbReference type="Gene3D" id="3.30.530.20">
    <property type="match status" value="1"/>
</dbReference>
<evidence type="ECO:0000313" key="3">
    <source>
        <dbReference type="EMBL" id="PQJ10914.1"/>
    </source>
</evidence>
<reference evidence="3 4" key="1">
    <citation type="submission" date="2018-01" db="EMBL/GenBank/DDBJ databases">
        <title>A novel member of the phylum Bacteroidetes isolated from glacier ice.</title>
        <authorList>
            <person name="Liu Q."/>
            <person name="Xin Y.-H."/>
        </authorList>
    </citation>
    <scope>NUCLEOTIDE SEQUENCE [LARGE SCALE GENOMIC DNA]</scope>
    <source>
        <strain evidence="3 4">RB1R16</strain>
    </source>
</reference>